<evidence type="ECO:0000256" key="1">
    <source>
        <dbReference type="SAM" id="SignalP"/>
    </source>
</evidence>
<evidence type="ECO:0000313" key="3">
    <source>
        <dbReference type="Proteomes" id="UP000478064"/>
    </source>
</evidence>
<reference evidence="2 3" key="1">
    <citation type="submission" date="2019-10" db="EMBL/GenBank/DDBJ databases">
        <title>Evaluation of single-gene subtyping targets for Pseudomonas.</title>
        <authorList>
            <person name="Reichler S.J."/>
            <person name="Orsi R.H."/>
            <person name="Wiedmann M."/>
            <person name="Martin N.H."/>
            <person name="Murphy S.I."/>
        </authorList>
    </citation>
    <scope>NUCLEOTIDE SEQUENCE [LARGE SCALE GENOMIC DNA]</scope>
    <source>
        <strain evidence="2 3">FSL R10-1637</strain>
    </source>
</reference>
<dbReference type="InterPro" id="IPR025737">
    <property type="entry name" value="FApF"/>
</dbReference>
<dbReference type="RefSeq" id="WP_153374940.1">
    <property type="nucleotide sequence ID" value="NZ_WIVU01000055.1"/>
</dbReference>
<feature type="signal peptide" evidence="1">
    <location>
        <begin position="1"/>
        <end position="27"/>
    </location>
</feature>
<dbReference type="AlphaFoldDB" id="A0A6L5I0G5"/>
<comment type="caution">
    <text evidence="2">The sequence shown here is derived from an EMBL/GenBank/DDBJ whole genome shotgun (WGS) entry which is preliminary data.</text>
</comment>
<organism evidence="2 3">
    <name type="scientific">Pseudomonas helleri</name>
    <dbReference type="NCBI Taxonomy" id="1608996"/>
    <lineage>
        <taxon>Bacteria</taxon>
        <taxon>Pseudomonadati</taxon>
        <taxon>Pseudomonadota</taxon>
        <taxon>Gammaproteobacteria</taxon>
        <taxon>Pseudomonadales</taxon>
        <taxon>Pseudomonadaceae</taxon>
        <taxon>Pseudomonas</taxon>
    </lineage>
</organism>
<proteinExistence type="predicted"/>
<keyword evidence="1" id="KW-0732">Signal</keyword>
<dbReference type="EMBL" id="WIVU01000055">
    <property type="protein sequence ID" value="MQU08151.1"/>
    <property type="molecule type" value="Genomic_DNA"/>
</dbReference>
<gene>
    <name evidence="2" type="ORF">GHO27_20970</name>
</gene>
<sequence>MKKIKAGVALIAAILSVQYLAPMSSLAAPATVSLPSGMNLGSTSFYDGFGGKPGESAWQVYLGHTDYKGSKDNHGDDIPVFNDPKLKVSVLINQYSHLFDTETKYLGGHPGIDLILPLVHLDADFDSGPPFPALSLDDASGVKFGDPTVSLFLQYDPIMVNGNPVFASRVNAGFTIPTGAYDKHKDINMGNNHWSFSAYWAMTLFLSPKWSISLRPTYYYNFKNTDPASSAPLDTEIQDIQAGQSFSTNYNIAYRVNDVLSIGLNGYYLKQLTDDKVNDSRLKDSREQSFAVGPGAMLDYGNDKFYLTAQRESSVENRFEADSSFTLRWLRIF</sequence>
<feature type="chain" id="PRO_5026893895" evidence="1">
    <location>
        <begin position="28"/>
        <end position="333"/>
    </location>
</feature>
<name>A0A6L5I0G5_9PSED</name>
<protein>
    <submittedName>
        <fullName evidence="2">Phenol degradation protein meta</fullName>
    </submittedName>
</protein>
<dbReference type="Pfam" id="PF13557">
    <property type="entry name" value="Phenol_MetA_deg"/>
    <property type="match status" value="1"/>
</dbReference>
<dbReference type="Proteomes" id="UP000478064">
    <property type="component" value="Unassembled WGS sequence"/>
</dbReference>
<evidence type="ECO:0000313" key="2">
    <source>
        <dbReference type="EMBL" id="MQU08151.1"/>
    </source>
</evidence>
<accession>A0A6L5I0G5</accession>